<gene>
    <name evidence="8" type="ORF">NDM98_02210</name>
</gene>
<dbReference type="EMBL" id="JAMQJY010000001">
    <property type="protein sequence ID" value="MCM2674441.1"/>
    <property type="molecule type" value="Genomic_DNA"/>
</dbReference>
<keyword evidence="6 7" id="KW-0472">Membrane</keyword>
<dbReference type="PANTHER" id="PTHR33508">
    <property type="entry name" value="UPF0056 MEMBRANE PROTEIN YHCE"/>
    <property type="match status" value="1"/>
</dbReference>
<dbReference type="RefSeq" id="WP_251604173.1">
    <property type="nucleotide sequence ID" value="NZ_JAMQJY010000001.1"/>
</dbReference>
<keyword evidence="9" id="KW-1185">Reference proteome</keyword>
<proteinExistence type="inferred from homology"/>
<feature type="transmembrane region" description="Helical" evidence="7">
    <location>
        <begin position="147"/>
        <end position="169"/>
    </location>
</feature>
<keyword evidence="4 7" id="KW-0812">Transmembrane</keyword>
<protein>
    <recommendedName>
        <fullName evidence="7">UPF0056 membrane protein</fullName>
    </recommendedName>
</protein>
<feature type="transmembrane region" description="Helical" evidence="7">
    <location>
        <begin position="6"/>
        <end position="28"/>
    </location>
</feature>
<evidence type="ECO:0000256" key="3">
    <source>
        <dbReference type="ARBA" id="ARBA00022475"/>
    </source>
</evidence>
<reference evidence="8" key="1">
    <citation type="submission" date="2022-06" db="EMBL/GenBank/DDBJ databases">
        <title>Alkalicoccobacillus porphyridii sp. nov., isolated from a marine red alga, Porphyridium purpureum and reclassification of Shouchella plakortidis and Shouchella gibsonii as Alkalicoccobacillus plakortidis comb. nov. and Alkalicoccobacillus gibsonii comb. nov.</title>
        <authorList>
            <person name="Kim K.H."/>
            <person name="Lee J.K."/>
            <person name="Han D.M."/>
            <person name="Baek J.H."/>
            <person name="Jeon C.O."/>
        </authorList>
    </citation>
    <scope>NUCLEOTIDE SEQUENCE</scope>
    <source>
        <strain evidence="8">DSM 19153</strain>
    </source>
</reference>
<evidence type="ECO:0000256" key="2">
    <source>
        <dbReference type="ARBA" id="ARBA00009784"/>
    </source>
</evidence>
<accession>A0ABT0XEW8</accession>
<comment type="caution">
    <text evidence="7">Lacks conserved residue(s) required for the propagation of feature annotation.</text>
</comment>
<evidence type="ECO:0000313" key="9">
    <source>
        <dbReference type="Proteomes" id="UP001203665"/>
    </source>
</evidence>
<evidence type="ECO:0000256" key="6">
    <source>
        <dbReference type="ARBA" id="ARBA00023136"/>
    </source>
</evidence>
<comment type="caution">
    <text evidence="8">The sequence shown here is derived from an EMBL/GenBank/DDBJ whole genome shotgun (WGS) entry which is preliminary data.</text>
</comment>
<evidence type="ECO:0000256" key="5">
    <source>
        <dbReference type="ARBA" id="ARBA00022989"/>
    </source>
</evidence>
<evidence type="ECO:0000256" key="4">
    <source>
        <dbReference type="ARBA" id="ARBA00022692"/>
    </source>
</evidence>
<dbReference type="PANTHER" id="PTHR33508:SF1">
    <property type="entry name" value="UPF0056 MEMBRANE PROTEIN YHCE"/>
    <property type="match status" value="1"/>
</dbReference>
<comment type="similarity">
    <text evidence="2 7">Belongs to the UPF0056 (MarC) family.</text>
</comment>
<dbReference type="InterPro" id="IPR002771">
    <property type="entry name" value="Multi_antbiot-R_MarC"/>
</dbReference>
<dbReference type="Pfam" id="PF01914">
    <property type="entry name" value="MarC"/>
    <property type="match status" value="1"/>
</dbReference>
<dbReference type="Proteomes" id="UP001203665">
    <property type="component" value="Unassembled WGS sequence"/>
</dbReference>
<feature type="transmembrane region" description="Helical" evidence="7">
    <location>
        <begin position="72"/>
        <end position="89"/>
    </location>
</feature>
<sequence length="208" mass="22537">MISFTLQAIVSIFAIMNPIGNIPIFLAMTESNSTKERRHIAFKAIATAFAILTAFLVVGPFLFKAFGITVDALRIAGGIIIFGIGYKLVSAKSTHSQALHEDEHKEGLEKEDISVTPLGTPLIAGPGTIATVMSLTSAHSDKISHSVSVFIAFTLILLVTFVIFYYSSWINDKLNKTELTIITRLMGLILTVMAVEMIVSGLSEVFSL</sequence>
<evidence type="ECO:0000256" key="1">
    <source>
        <dbReference type="ARBA" id="ARBA00004651"/>
    </source>
</evidence>
<feature type="transmembrane region" description="Helical" evidence="7">
    <location>
        <begin position="181"/>
        <end position="202"/>
    </location>
</feature>
<keyword evidence="5 7" id="KW-1133">Transmembrane helix</keyword>
<evidence type="ECO:0000313" key="8">
    <source>
        <dbReference type="EMBL" id="MCM2674441.1"/>
    </source>
</evidence>
<dbReference type="NCBIfam" id="TIGR00427">
    <property type="entry name" value="NAAT family transporter"/>
    <property type="match status" value="1"/>
</dbReference>
<comment type="subcellular location">
    <subcellularLocation>
        <location evidence="1 7">Cell membrane</location>
        <topology evidence="1 7">Multi-pass membrane protein</topology>
    </subcellularLocation>
</comment>
<evidence type="ECO:0000256" key="7">
    <source>
        <dbReference type="RuleBase" id="RU362048"/>
    </source>
</evidence>
<keyword evidence="3" id="KW-1003">Cell membrane</keyword>
<organism evidence="8 9">
    <name type="scientific">Alkalicoccobacillus plakortidis</name>
    <dbReference type="NCBI Taxonomy" id="444060"/>
    <lineage>
        <taxon>Bacteria</taxon>
        <taxon>Bacillati</taxon>
        <taxon>Bacillota</taxon>
        <taxon>Bacilli</taxon>
        <taxon>Bacillales</taxon>
        <taxon>Bacillaceae</taxon>
        <taxon>Alkalicoccobacillus</taxon>
    </lineage>
</organism>
<feature type="transmembrane region" description="Helical" evidence="7">
    <location>
        <begin position="40"/>
        <end position="66"/>
    </location>
</feature>
<name>A0ABT0XEW8_9BACI</name>